<proteinExistence type="predicted"/>
<evidence type="ECO:0000313" key="2">
    <source>
        <dbReference type="EMBL" id="JAS70514.1"/>
    </source>
</evidence>
<reference evidence="2" key="1">
    <citation type="submission" date="2015-11" db="EMBL/GenBank/DDBJ databases">
        <title>De novo transcriptome assembly of four potential Pierce s Disease insect vectors from Arizona vineyards.</title>
        <authorList>
            <person name="Tassone E.E."/>
        </authorList>
    </citation>
    <scope>NUCLEOTIDE SEQUENCE</scope>
</reference>
<feature type="non-terminal residue" evidence="2">
    <location>
        <position position="1"/>
    </location>
</feature>
<dbReference type="Gene3D" id="1.25.40.10">
    <property type="entry name" value="Tetratricopeptide repeat domain"/>
    <property type="match status" value="1"/>
</dbReference>
<protein>
    <submittedName>
        <fullName evidence="2">Uncharacterized protein</fullName>
    </submittedName>
</protein>
<dbReference type="AlphaFoldDB" id="A0A1B6H7C2"/>
<dbReference type="InterPro" id="IPR026703">
    <property type="entry name" value="ERICH2"/>
</dbReference>
<dbReference type="PANTHER" id="PTHR21520">
    <property type="entry name" value="GLUTAMATE-RICH PROTEIN 2"/>
    <property type="match status" value="1"/>
</dbReference>
<name>A0A1B6H7C2_9HEMI</name>
<dbReference type="SUPFAM" id="SSF48452">
    <property type="entry name" value="TPR-like"/>
    <property type="match status" value="1"/>
</dbReference>
<accession>A0A1B6H7C2</accession>
<dbReference type="EMBL" id="GECU01037192">
    <property type="protein sequence ID" value="JAS70514.1"/>
    <property type="molecule type" value="Transcribed_RNA"/>
</dbReference>
<feature type="region of interest" description="Disordered" evidence="1">
    <location>
        <begin position="74"/>
        <end position="119"/>
    </location>
</feature>
<dbReference type="PANTHER" id="PTHR21520:SF2">
    <property type="entry name" value="GLUTAMATE-RICH PROTEIN 2"/>
    <property type="match status" value="1"/>
</dbReference>
<dbReference type="InterPro" id="IPR011990">
    <property type="entry name" value="TPR-like_helical_dom_sf"/>
</dbReference>
<sequence>NTMSSTPHIHENRETSSWEDGFKHARIPMETLARLVTATMLKDYGSALEYCKMVLELEPELEVAHKLRYLLTKRMENKTENDSESDSGYESDSTRCESDSSICEPDSATESDVEVERRE</sequence>
<organism evidence="2">
    <name type="scientific">Homalodisca liturata</name>
    <dbReference type="NCBI Taxonomy" id="320908"/>
    <lineage>
        <taxon>Eukaryota</taxon>
        <taxon>Metazoa</taxon>
        <taxon>Ecdysozoa</taxon>
        <taxon>Arthropoda</taxon>
        <taxon>Hexapoda</taxon>
        <taxon>Insecta</taxon>
        <taxon>Pterygota</taxon>
        <taxon>Neoptera</taxon>
        <taxon>Paraneoptera</taxon>
        <taxon>Hemiptera</taxon>
        <taxon>Auchenorrhyncha</taxon>
        <taxon>Membracoidea</taxon>
        <taxon>Cicadellidae</taxon>
        <taxon>Cicadellinae</taxon>
        <taxon>Proconiini</taxon>
        <taxon>Homalodisca</taxon>
    </lineage>
</organism>
<evidence type="ECO:0000256" key="1">
    <source>
        <dbReference type="SAM" id="MobiDB-lite"/>
    </source>
</evidence>
<gene>
    <name evidence="2" type="ORF">g.3412</name>
</gene>